<feature type="compositionally biased region" description="Pro residues" evidence="1">
    <location>
        <begin position="188"/>
        <end position="202"/>
    </location>
</feature>
<organism evidence="2 3">
    <name type="scientific">Eimeria necatrix</name>
    <dbReference type="NCBI Taxonomy" id="51315"/>
    <lineage>
        <taxon>Eukaryota</taxon>
        <taxon>Sar</taxon>
        <taxon>Alveolata</taxon>
        <taxon>Apicomplexa</taxon>
        <taxon>Conoidasida</taxon>
        <taxon>Coccidia</taxon>
        <taxon>Eucoccidiorida</taxon>
        <taxon>Eimeriorina</taxon>
        <taxon>Eimeriidae</taxon>
        <taxon>Eimeria</taxon>
    </lineage>
</organism>
<name>U6MX26_9EIME</name>
<evidence type="ECO:0000256" key="1">
    <source>
        <dbReference type="SAM" id="MobiDB-lite"/>
    </source>
</evidence>
<feature type="region of interest" description="Disordered" evidence="1">
    <location>
        <begin position="300"/>
        <end position="445"/>
    </location>
</feature>
<feature type="compositionally biased region" description="Low complexity" evidence="1">
    <location>
        <begin position="341"/>
        <end position="372"/>
    </location>
</feature>
<reference evidence="2" key="1">
    <citation type="submission" date="2013-10" db="EMBL/GenBank/DDBJ databases">
        <title>Genomic analysis of the causative agents of coccidiosis in chickens.</title>
        <authorList>
            <person name="Reid A.J."/>
            <person name="Blake D."/>
            <person name="Billington K."/>
            <person name="Browne H."/>
            <person name="Dunn M."/>
            <person name="Hung S."/>
            <person name="Kawahara F."/>
            <person name="Miranda-Saavedra D."/>
            <person name="Mourier T."/>
            <person name="Nagra H."/>
            <person name="Otto T.D."/>
            <person name="Rawlings N."/>
            <person name="Sanchez A."/>
            <person name="Sanders M."/>
            <person name="Subramaniam C."/>
            <person name="Tay Y."/>
            <person name="Dear P."/>
            <person name="Doerig C."/>
            <person name="Gruber A."/>
            <person name="Parkinson J."/>
            <person name="Shirley M."/>
            <person name="Wan K.L."/>
            <person name="Berriman M."/>
            <person name="Tomley F."/>
            <person name="Pain A."/>
        </authorList>
    </citation>
    <scope>NUCLEOTIDE SEQUENCE [LARGE SCALE GENOMIC DNA]</scope>
    <source>
        <strain evidence="2">Houghton</strain>
    </source>
</reference>
<sequence length="829" mass="90606">MSSSPSPPAPLSETVGAAAAPEKLPGEGPVDSYAVSPSLEIDEAVYPQQPQQQQQQPQENETRTEGAGGTEKTRKTHRRREEEKPTRRNTKTQGRERGRRRSRTYRRRLRVAEEKTRLAKLRRSMKSMMKQPDAAFQFSLSAALVFLLFSLAVRSLLRTDADLDSELVLRPLLEDEDLLQPSPAASSLPPPPPPPPAPPPVPKLALRVGLGEAEVNALHKELRNAVRQLRRTWHKCLSDSKEDFADAFLPSEFQEDPLAPFVGLVEEIEKERRPPLPVGFEDLVKQAEPEIVGAAAIFHTDNENGGEDCNNCSKRNSGAESSTMSSGVYSSATRISVADISKGSSEPGSSKTSSGTDSASRASDPDSSNRNSGTYSNKATSDPDSSTRTSDASSSARVSDADSTARTSDADSARSSGTYSSPRSPDTDSGIRSLGDYSSVKPSVADSTKRSFAADLMQDHTEEPLNPKGKRERIRVKKVQEDEDESETEAGSDSETDEVEETQEGDPAHPVQIGLEEASAFAEATAGADLLQHVQQGELGQHEAPLSIKAAAALRAAEAMIEARKEYVGRLLLTLEVLKAAEVRVETLARVRLFARSKSLPSPPFYYCGRPLPTPEGYRKKRKYSYVSFDFFLHNLPPHLVPENLEGKNEEPVVPRDVVTFLTGAVTVADAHLRNSKAVSRSFGGFLTAVEPTQAEAAAVAPPDASERVKAATEATAAAVEMQQESPEMALPLPPALGSVFPMHLFRKVVEEMQQRRDAASVDTKQVEEWGRNFHTAHICSELAGFLEKQRATTRDLRKRKEAIIRQWAKLQTDKPAPNHPFILALYLL</sequence>
<dbReference type="AlphaFoldDB" id="U6MX26"/>
<feature type="region of interest" description="Disordered" evidence="1">
    <location>
        <begin position="180"/>
        <end position="202"/>
    </location>
</feature>
<dbReference type="Proteomes" id="UP000030754">
    <property type="component" value="Unassembled WGS sequence"/>
</dbReference>
<feature type="compositionally biased region" description="Pro residues" evidence="1">
    <location>
        <begin position="1"/>
        <end position="10"/>
    </location>
</feature>
<gene>
    <name evidence="2" type="ORF">ENH_00039310</name>
</gene>
<feature type="compositionally biased region" description="Low complexity" evidence="1">
    <location>
        <begin position="379"/>
        <end position="407"/>
    </location>
</feature>
<dbReference type="RefSeq" id="XP_013436020.1">
    <property type="nucleotide sequence ID" value="XM_013580566.1"/>
</dbReference>
<feature type="compositionally biased region" description="Low complexity" evidence="1">
    <location>
        <begin position="47"/>
        <end position="58"/>
    </location>
</feature>
<feature type="compositionally biased region" description="Basic residues" evidence="1">
    <location>
        <begin position="468"/>
        <end position="477"/>
    </location>
</feature>
<protein>
    <submittedName>
        <fullName evidence="2">Uncharacterized protein</fullName>
    </submittedName>
</protein>
<dbReference type="EMBL" id="HG724583">
    <property type="protein sequence ID" value="CDJ67553.1"/>
    <property type="molecule type" value="Genomic_DNA"/>
</dbReference>
<proteinExistence type="predicted"/>
<evidence type="ECO:0000313" key="3">
    <source>
        <dbReference type="Proteomes" id="UP000030754"/>
    </source>
</evidence>
<dbReference type="OrthoDB" id="10391106at2759"/>
<dbReference type="GeneID" id="25474090"/>
<feature type="compositionally biased region" description="Basic residues" evidence="1">
    <location>
        <begin position="97"/>
        <end position="109"/>
    </location>
</feature>
<accession>U6MX26</accession>
<dbReference type="VEuPathDB" id="ToxoDB:ENH_00039310"/>
<feature type="region of interest" description="Disordered" evidence="1">
    <location>
        <begin position="1"/>
        <end position="116"/>
    </location>
</feature>
<feature type="region of interest" description="Disordered" evidence="1">
    <location>
        <begin position="458"/>
        <end position="507"/>
    </location>
</feature>
<reference evidence="2" key="2">
    <citation type="submission" date="2013-10" db="EMBL/GenBank/DDBJ databases">
        <authorList>
            <person name="Aslett M."/>
        </authorList>
    </citation>
    <scope>NUCLEOTIDE SEQUENCE [LARGE SCALE GENOMIC DNA]</scope>
    <source>
        <strain evidence="2">Houghton</strain>
    </source>
</reference>
<feature type="compositionally biased region" description="Polar residues" evidence="1">
    <location>
        <begin position="310"/>
        <end position="334"/>
    </location>
</feature>
<evidence type="ECO:0000313" key="2">
    <source>
        <dbReference type="EMBL" id="CDJ67553.1"/>
    </source>
</evidence>
<keyword evidence="3" id="KW-1185">Reference proteome</keyword>
<feature type="compositionally biased region" description="Acidic residues" evidence="1">
    <location>
        <begin position="481"/>
        <end position="504"/>
    </location>
</feature>